<dbReference type="Proteomes" id="UP000069272">
    <property type="component" value="Chromosome 2R"/>
</dbReference>
<feature type="transmembrane region" description="Helical" evidence="10">
    <location>
        <begin position="226"/>
        <end position="246"/>
    </location>
</feature>
<evidence type="ECO:0000256" key="3">
    <source>
        <dbReference type="ARBA" id="ARBA00022692"/>
    </source>
</evidence>
<dbReference type="PANTHER" id="PTHR23294:SF0">
    <property type="entry name" value="UNC93-LIKE PROTEIN MFSD11"/>
    <property type="match status" value="1"/>
</dbReference>
<protein>
    <recommendedName>
        <fullName evidence="7">UNC93-like protein MFSD11</fullName>
    </recommendedName>
    <alternativeName>
        <fullName evidence="8">Major facilitator superfamily domain-containing protein 11</fullName>
    </alternativeName>
</protein>
<accession>A0A182F8E4</accession>
<evidence type="ECO:0000256" key="1">
    <source>
        <dbReference type="ARBA" id="ARBA00004141"/>
    </source>
</evidence>
<dbReference type="VEuPathDB" id="VectorBase:AALB20_038132"/>
<feature type="compositionally biased region" description="Polar residues" evidence="9">
    <location>
        <begin position="789"/>
        <end position="798"/>
    </location>
</feature>
<evidence type="ECO:0000256" key="5">
    <source>
        <dbReference type="ARBA" id="ARBA00023136"/>
    </source>
</evidence>
<evidence type="ECO:0000256" key="7">
    <source>
        <dbReference type="ARBA" id="ARBA00040302"/>
    </source>
</evidence>
<evidence type="ECO:0000256" key="2">
    <source>
        <dbReference type="ARBA" id="ARBA00009172"/>
    </source>
</evidence>
<feature type="compositionally biased region" description="Basic and acidic residues" evidence="9">
    <location>
        <begin position="761"/>
        <end position="778"/>
    </location>
</feature>
<dbReference type="InterPro" id="IPR051617">
    <property type="entry name" value="UNC-93-like_regulator"/>
</dbReference>
<evidence type="ECO:0000313" key="11">
    <source>
        <dbReference type="EnsemblMetazoa" id="AALB002768-PA"/>
    </source>
</evidence>
<dbReference type="CDD" id="cd17407">
    <property type="entry name" value="MFS_MFSD11"/>
    <property type="match status" value="1"/>
</dbReference>
<proteinExistence type="inferred from homology"/>
<keyword evidence="3 10" id="KW-0812">Transmembrane</keyword>
<feature type="compositionally biased region" description="Polar residues" evidence="9">
    <location>
        <begin position="808"/>
        <end position="817"/>
    </location>
</feature>
<comment type="similarity">
    <text evidence="2">Belongs to the unc-93 family.</text>
</comment>
<dbReference type="STRING" id="7167.A0A182F8E4"/>
<dbReference type="EnsemblMetazoa" id="AALB002768-RA">
    <property type="protein sequence ID" value="AALB002768-PA"/>
    <property type="gene ID" value="AALB002768"/>
</dbReference>
<evidence type="ECO:0000313" key="12">
    <source>
        <dbReference type="Proteomes" id="UP000069272"/>
    </source>
</evidence>
<feature type="transmembrane region" description="Helical" evidence="10">
    <location>
        <begin position="86"/>
        <end position="116"/>
    </location>
</feature>
<feature type="transmembrane region" description="Helical" evidence="10">
    <location>
        <begin position="170"/>
        <end position="190"/>
    </location>
</feature>
<feature type="transmembrane region" description="Helical" evidence="10">
    <location>
        <begin position="48"/>
        <end position="66"/>
    </location>
</feature>
<reference evidence="11 12" key="1">
    <citation type="journal article" date="2017" name="G3 (Bethesda)">
        <title>The Physical Genome Mapping of Anopheles albimanus Corrected Scaffold Misassemblies and Identified Interarm Rearrangements in Genus Anopheles.</title>
        <authorList>
            <person name="Artemov G.N."/>
            <person name="Peery A.N."/>
            <person name="Jiang X."/>
            <person name="Tu Z."/>
            <person name="Stegniy V.N."/>
            <person name="Sharakhova M.V."/>
            <person name="Sharakhov I.V."/>
        </authorList>
    </citation>
    <scope>NUCLEOTIDE SEQUENCE [LARGE SCALE GENOMIC DNA]</scope>
    <source>
        <strain evidence="11 12">ALBI9_A</strain>
    </source>
</reference>
<feature type="transmembrane region" description="Helical" evidence="10">
    <location>
        <begin position="375"/>
        <end position="396"/>
    </location>
</feature>
<feature type="transmembrane region" description="Helical" evidence="10">
    <location>
        <begin position="298"/>
        <end position="317"/>
    </location>
</feature>
<dbReference type="GO" id="GO:0016020">
    <property type="term" value="C:membrane"/>
    <property type="evidence" value="ECO:0007669"/>
    <property type="project" value="UniProtKB-SubCell"/>
</dbReference>
<dbReference type="AlphaFoldDB" id="A0A182F8E4"/>
<evidence type="ECO:0000256" key="4">
    <source>
        <dbReference type="ARBA" id="ARBA00022989"/>
    </source>
</evidence>
<feature type="transmembrane region" description="Helical" evidence="10">
    <location>
        <begin position="6"/>
        <end position="27"/>
    </location>
</feature>
<evidence type="ECO:0000256" key="8">
    <source>
        <dbReference type="ARBA" id="ARBA00041910"/>
    </source>
</evidence>
<dbReference type="InterPro" id="IPR010291">
    <property type="entry name" value="Ion_channel_UNC-93"/>
</dbReference>
<evidence type="ECO:0000256" key="9">
    <source>
        <dbReference type="SAM" id="MobiDB-lite"/>
    </source>
</evidence>
<keyword evidence="5 10" id="KW-0472">Membrane</keyword>
<evidence type="ECO:0000256" key="6">
    <source>
        <dbReference type="ARBA" id="ARBA00023180"/>
    </source>
</evidence>
<dbReference type="Pfam" id="PF05978">
    <property type="entry name" value="UNC-93"/>
    <property type="match status" value="1"/>
</dbReference>
<keyword evidence="6" id="KW-0325">Glycoprotein</keyword>
<sequence>MVEHNFVNVFMLGFGFMLIFTSFQTLGNIEQTIIDSIKKDEPSFTGDGYTSLAIIYAALSLSNWVTPSVLSAIGPRLAMTIGAVTYCLFMACFFVPHVALLYLFSVVLGAGAALIWTGQGTYLSQCSNNETISRNSGVFWAMLQMSMFFGNLLVFFTFQGKTHIDVETRTIVFSVLVAVGILGTVMLACLRRPIADQDVATELTAPATPRQAFLDAIQLFKTKRMILLSITFVYTGLSLSFFSGVYGSSVGFTTAIGTSAKQLVGLNGVFIGIGEVVGGVAFGLLGTRITTRYGRDPVVIVGGVLHLVSYFLVFINLPNVAPFGNTDEVSYINPPSAIVAMLCSLLLGFGDACFNTQCYSMLGGVFKNQPAEAFAIFKFTQIQLFLLLSLGITLVAGDRAPPFKPLLPPSGYTPKVPVMFPSFVPKSHHLLGHHSSGGSLKPYMTQFRAGTRLAPVAIRPAPSMIMSLKRPIKSILSHPSLMKQPLLKRPSPLAFSGVSANIKHHKFLSSPAGPSTGEIVFEKLKPITTKLTAHKDGAIHTIPAPNLGLTKAPKAPNQIRVTSYEDSNKLEIEVKTTKPTFSTAYTGKPPAYQLHPTPSSVVVGGPYKHHAISHQYQVTEEHSNDVTIGDPFSGKKTYFAPDPDPSLPSKSLIPTSDPLSTPSNGKYAPSADLLLQSGHPQQQQLHYPIQPQTSASAVIQYVNAVPQGSYAIPLATQPQLQQHILQQTAMLQEMPVSVHAQKRMDEIDFDYADADGPVPTEESKPSDAYESKMDKDSEPAAELLPGDQEYQQQQPRTGQTDDDEENYTKNLSNHRLE</sequence>
<dbReference type="VEuPathDB" id="VectorBase:AALB20_029580"/>
<evidence type="ECO:0000256" key="10">
    <source>
        <dbReference type="SAM" id="Phobius"/>
    </source>
</evidence>
<feature type="transmembrane region" description="Helical" evidence="10">
    <location>
        <begin position="266"/>
        <end position="286"/>
    </location>
</feature>
<name>A0A182F8E4_ANOAL</name>
<feature type="region of interest" description="Disordered" evidence="9">
    <location>
        <begin position="619"/>
        <end position="665"/>
    </location>
</feature>
<feature type="region of interest" description="Disordered" evidence="9">
    <location>
        <begin position="751"/>
        <end position="817"/>
    </location>
</feature>
<dbReference type="VEuPathDB" id="VectorBase:AALB002768"/>
<dbReference type="PANTHER" id="PTHR23294">
    <property type="entry name" value="ET TRANSLATION PRODUCT-RELATED"/>
    <property type="match status" value="1"/>
</dbReference>
<reference evidence="11" key="2">
    <citation type="submission" date="2022-08" db="UniProtKB">
        <authorList>
            <consortium name="EnsemblMetazoa"/>
        </authorList>
    </citation>
    <scope>IDENTIFICATION</scope>
    <source>
        <strain evidence="11">STECLA/ALBI9_A</strain>
    </source>
</reference>
<keyword evidence="12" id="KW-1185">Reference proteome</keyword>
<dbReference type="Gene3D" id="1.20.1250.20">
    <property type="entry name" value="MFS general substrate transporter like domains"/>
    <property type="match status" value="1"/>
</dbReference>
<feature type="transmembrane region" description="Helical" evidence="10">
    <location>
        <begin position="137"/>
        <end position="158"/>
    </location>
</feature>
<comment type="subcellular location">
    <subcellularLocation>
        <location evidence="1">Membrane</location>
        <topology evidence="1">Multi-pass membrane protein</topology>
    </subcellularLocation>
</comment>
<feature type="transmembrane region" description="Helical" evidence="10">
    <location>
        <begin position="337"/>
        <end position="354"/>
    </location>
</feature>
<dbReference type="InterPro" id="IPR036259">
    <property type="entry name" value="MFS_trans_sf"/>
</dbReference>
<dbReference type="SUPFAM" id="SSF103473">
    <property type="entry name" value="MFS general substrate transporter"/>
    <property type="match status" value="1"/>
</dbReference>
<organism evidence="11 12">
    <name type="scientific">Anopheles albimanus</name>
    <name type="common">New world malaria mosquito</name>
    <dbReference type="NCBI Taxonomy" id="7167"/>
    <lineage>
        <taxon>Eukaryota</taxon>
        <taxon>Metazoa</taxon>
        <taxon>Ecdysozoa</taxon>
        <taxon>Arthropoda</taxon>
        <taxon>Hexapoda</taxon>
        <taxon>Insecta</taxon>
        <taxon>Pterygota</taxon>
        <taxon>Neoptera</taxon>
        <taxon>Endopterygota</taxon>
        <taxon>Diptera</taxon>
        <taxon>Nematocera</taxon>
        <taxon>Culicoidea</taxon>
        <taxon>Culicidae</taxon>
        <taxon>Anophelinae</taxon>
        <taxon>Anopheles</taxon>
    </lineage>
</organism>
<keyword evidence="4 10" id="KW-1133">Transmembrane helix</keyword>